<dbReference type="AlphaFoldDB" id="A0A401G2U3"/>
<comment type="cofactor">
    <cofactor evidence="1">
        <name>[4Fe-4S] cluster</name>
        <dbReference type="ChEBI" id="CHEBI:49883"/>
    </cofactor>
</comment>
<dbReference type="InterPro" id="IPR006158">
    <property type="entry name" value="Cobalamin-bd"/>
</dbReference>
<dbReference type="GO" id="GO:0005829">
    <property type="term" value="C:cytosol"/>
    <property type="evidence" value="ECO:0007669"/>
    <property type="project" value="TreeGrafter"/>
</dbReference>
<evidence type="ECO:0000256" key="1">
    <source>
        <dbReference type="ARBA" id="ARBA00001966"/>
    </source>
</evidence>
<evidence type="ECO:0000313" key="9">
    <source>
        <dbReference type="Proteomes" id="UP000288096"/>
    </source>
</evidence>
<reference evidence="9" key="2">
    <citation type="submission" date="2019-01" db="EMBL/GenBank/DDBJ databases">
        <title>Genome sequence of Desulfonema ishimotonii strain Tokyo 01.</title>
        <authorList>
            <person name="Fukui M."/>
        </authorList>
    </citation>
    <scope>NUCLEOTIDE SEQUENCE [LARGE SCALE GENOMIC DNA]</scope>
    <source>
        <strain evidence="9">Tokyo 01</strain>
    </source>
</reference>
<evidence type="ECO:0000256" key="3">
    <source>
        <dbReference type="ARBA" id="ARBA00022723"/>
    </source>
</evidence>
<keyword evidence="4" id="KW-0408">Iron</keyword>
<dbReference type="InterPro" id="IPR006638">
    <property type="entry name" value="Elp3/MiaA/NifB-like_rSAM"/>
</dbReference>
<dbReference type="SFLD" id="SFLDG01082">
    <property type="entry name" value="B12-binding_domain_containing"/>
    <property type="match status" value="1"/>
</dbReference>
<dbReference type="Gene3D" id="3.80.30.20">
    <property type="entry name" value="tm_1862 like domain"/>
    <property type="match status" value="1"/>
</dbReference>
<feature type="domain" description="B12-binding" evidence="6">
    <location>
        <begin position="12"/>
        <end position="187"/>
    </location>
</feature>
<dbReference type="GO" id="GO:0046872">
    <property type="term" value="F:metal ion binding"/>
    <property type="evidence" value="ECO:0007669"/>
    <property type="project" value="UniProtKB-KW"/>
</dbReference>
<evidence type="ECO:0000256" key="4">
    <source>
        <dbReference type="ARBA" id="ARBA00023004"/>
    </source>
</evidence>
<dbReference type="PROSITE" id="PS51918">
    <property type="entry name" value="RADICAL_SAM"/>
    <property type="match status" value="1"/>
</dbReference>
<dbReference type="SUPFAM" id="SSF52242">
    <property type="entry name" value="Cobalamin (vitamin B12)-binding domain"/>
    <property type="match status" value="1"/>
</dbReference>
<dbReference type="Proteomes" id="UP000288096">
    <property type="component" value="Unassembled WGS sequence"/>
</dbReference>
<comment type="caution">
    <text evidence="8">The sequence shown here is derived from an EMBL/GenBank/DDBJ whole genome shotgun (WGS) entry which is preliminary data.</text>
</comment>
<protein>
    <submittedName>
        <fullName evidence="8">B12-binding domain-containing radical SAM protei n</fullName>
    </submittedName>
</protein>
<evidence type="ECO:0000259" key="6">
    <source>
        <dbReference type="PROSITE" id="PS51332"/>
    </source>
</evidence>
<dbReference type="PANTHER" id="PTHR43409">
    <property type="entry name" value="ANAEROBIC MAGNESIUM-PROTOPORPHYRIN IX MONOMETHYL ESTER CYCLASE-RELATED"/>
    <property type="match status" value="1"/>
</dbReference>
<dbReference type="SUPFAM" id="SSF102114">
    <property type="entry name" value="Radical SAM enzymes"/>
    <property type="match status" value="1"/>
</dbReference>
<dbReference type="Pfam" id="PF02310">
    <property type="entry name" value="B12-binding"/>
    <property type="match status" value="1"/>
</dbReference>
<dbReference type="InterPro" id="IPR036724">
    <property type="entry name" value="Cobalamin-bd_sf"/>
</dbReference>
<dbReference type="InterPro" id="IPR023404">
    <property type="entry name" value="rSAM_horseshoe"/>
</dbReference>
<dbReference type="GO" id="GO:0031419">
    <property type="term" value="F:cobalamin binding"/>
    <property type="evidence" value="ECO:0007669"/>
    <property type="project" value="InterPro"/>
</dbReference>
<feature type="domain" description="Radical SAM core" evidence="7">
    <location>
        <begin position="203"/>
        <end position="436"/>
    </location>
</feature>
<dbReference type="PANTHER" id="PTHR43409:SF15">
    <property type="entry name" value="PUTATIVE-RELATED"/>
    <property type="match status" value="1"/>
</dbReference>
<dbReference type="InterPro" id="IPR034466">
    <property type="entry name" value="Methyltransferase_Class_B"/>
</dbReference>
<keyword evidence="5" id="KW-0411">Iron-sulfur</keyword>
<evidence type="ECO:0000256" key="5">
    <source>
        <dbReference type="ARBA" id="ARBA00023014"/>
    </source>
</evidence>
<proteinExistence type="predicted"/>
<keyword evidence="9" id="KW-1185">Reference proteome</keyword>
<evidence type="ECO:0000313" key="8">
    <source>
        <dbReference type="EMBL" id="GBC63503.1"/>
    </source>
</evidence>
<dbReference type="SFLD" id="SFLDS00029">
    <property type="entry name" value="Radical_SAM"/>
    <property type="match status" value="1"/>
</dbReference>
<dbReference type="RefSeq" id="WP_166405245.1">
    <property type="nucleotide sequence ID" value="NZ_BEXT01000001.1"/>
</dbReference>
<dbReference type="InterPro" id="IPR058240">
    <property type="entry name" value="rSAM_sf"/>
</dbReference>
<dbReference type="SMART" id="SM00729">
    <property type="entry name" value="Elp3"/>
    <property type="match status" value="1"/>
</dbReference>
<dbReference type="GO" id="GO:0003824">
    <property type="term" value="F:catalytic activity"/>
    <property type="evidence" value="ECO:0007669"/>
    <property type="project" value="InterPro"/>
</dbReference>
<dbReference type="CDD" id="cd01335">
    <property type="entry name" value="Radical_SAM"/>
    <property type="match status" value="1"/>
</dbReference>
<organism evidence="8 9">
    <name type="scientific">Desulfonema ishimotonii</name>
    <dbReference type="NCBI Taxonomy" id="45657"/>
    <lineage>
        <taxon>Bacteria</taxon>
        <taxon>Pseudomonadati</taxon>
        <taxon>Thermodesulfobacteriota</taxon>
        <taxon>Desulfobacteria</taxon>
        <taxon>Desulfobacterales</taxon>
        <taxon>Desulfococcaceae</taxon>
        <taxon>Desulfonema</taxon>
    </lineage>
</organism>
<keyword evidence="3" id="KW-0479">Metal-binding</keyword>
<dbReference type="SFLD" id="SFLDG01123">
    <property type="entry name" value="methyltransferase_(Class_B)"/>
    <property type="match status" value="1"/>
</dbReference>
<gene>
    <name evidence="8" type="ORF">DENIS_4497</name>
</gene>
<evidence type="ECO:0000259" key="7">
    <source>
        <dbReference type="PROSITE" id="PS51918"/>
    </source>
</evidence>
<keyword evidence="2" id="KW-0949">S-adenosyl-L-methionine</keyword>
<sequence length="448" mass="50667">MKRDAPHILLVNPWIHDFAAYDFWARPLGLLNLAGILRAHGLRVSLIDCLDRFHPMSPPTDPCARQGRGPYHKTRIATPPGLEEIPRHFCRYGIEPDWFRQDLRAVEKPDLILVTSLMTYWYPGVRETIGVIREIFPGVPLVLGGIYATLCREHAVAHSGADRVFSGNGTGEIFRIVRACTGYSVTPEFDAENLDSHPYPALDLQREIGYVPLLTSRGCPFRCAYCASHFLDSRRMVQSPERVLDEIIHWHSLCGVRDFVFYDDALLINADRHIIPLLEGVIRAGLDIRFHTPNAVHIREIDAALADLMFRSGFRTLRLGLETTAFEKRDSLDRKVTEQEFRQSVACLREAGFRPEQIGAYLLAGLPNQTIEALEASIITVKESGITPIPAYYTPIPHTPLWAQAVQSAHFDIASDPIFTNNAIFPCWPRDFSWQLMARIRHLTRAAA</sequence>
<accession>A0A401G2U3</accession>
<dbReference type="EMBL" id="BEXT01000001">
    <property type="protein sequence ID" value="GBC63503.1"/>
    <property type="molecule type" value="Genomic_DNA"/>
</dbReference>
<evidence type="ECO:0000256" key="2">
    <source>
        <dbReference type="ARBA" id="ARBA00022691"/>
    </source>
</evidence>
<reference evidence="9" key="1">
    <citation type="submission" date="2017-11" db="EMBL/GenBank/DDBJ databases">
        <authorList>
            <person name="Watanabe M."/>
            <person name="Kojima H."/>
        </authorList>
    </citation>
    <scope>NUCLEOTIDE SEQUENCE [LARGE SCALE GENOMIC DNA]</scope>
    <source>
        <strain evidence="9">Tokyo 01</strain>
    </source>
</reference>
<dbReference type="InterPro" id="IPR051198">
    <property type="entry name" value="BchE-like"/>
</dbReference>
<dbReference type="InterPro" id="IPR007197">
    <property type="entry name" value="rSAM"/>
</dbReference>
<dbReference type="Gene3D" id="3.40.50.280">
    <property type="entry name" value="Cobalamin-binding domain"/>
    <property type="match status" value="1"/>
</dbReference>
<dbReference type="Pfam" id="PF04055">
    <property type="entry name" value="Radical_SAM"/>
    <property type="match status" value="1"/>
</dbReference>
<dbReference type="GO" id="GO:0051539">
    <property type="term" value="F:4 iron, 4 sulfur cluster binding"/>
    <property type="evidence" value="ECO:0007669"/>
    <property type="project" value="UniProtKB-KW"/>
</dbReference>
<dbReference type="PROSITE" id="PS51332">
    <property type="entry name" value="B12_BINDING"/>
    <property type="match status" value="1"/>
</dbReference>
<name>A0A401G2U3_9BACT</name>